<protein>
    <submittedName>
        <fullName evidence="2">Proline-rich receptor-like protein kinase PERK3</fullName>
    </submittedName>
</protein>
<comment type="caution">
    <text evidence="2">The sequence shown here is derived from an EMBL/GenBank/DDBJ whole genome shotgun (WGS) entry which is preliminary data.</text>
</comment>
<name>A0AAX6FTF1_IRIPA</name>
<dbReference type="AlphaFoldDB" id="A0AAX6FTF1"/>
<reference evidence="2" key="2">
    <citation type="submission" date="2023-04" db="EMBL/GenBank/DDBJ databases">
        <authorList>
            <person name="Bruccoleri R.E."/>
            <person name="Oakeley E.J."/>
            <person name="Faust A.-M."/>
            <person name="Dessus-Babus S."/>
            <person name="Altorfer M."/>
            <person name="Burckhardt D."/>
            <person name="Oertli M."/>
            <person name="Naumann U."/>
            <person name="Petersen F."/>
            <person name="Wong J."/>
        </authorList>
    </citation>
    <scope>NUCLEOTIDE SEQUENCE</scope>
    <source>
        <strain evidence="2">GSM-AAB239-AS_SAM_17_03QT</strain>
        <tissue evidence="2">Leaf</tissue>
    </source>
</reference>
<proteinExistence type="predicted"/>
<sequence length="65" mass="7086">MSNSSSPQTQPPPATKHSHHQSIQCPNPCVRVQFILYSTITIQLSCLCRQADTDVPKITTPAPSP</sequence>
<organism evidence="2 3">
    <name type="scientific">Iris pallida</name>
    <name type="common">Sweet iris</name>
    <dbReference type="NCBI Taxonomy" id="29817"/>
    <lineage>
        <taxon>Eukaryota</taxon>
        <taxon>Viridiplantae</taxon>
        <taxon>Streptophyta</taxon>
        <taxon>Embryophyta</taxon>
        <taxon>Tracheophyta</taxon>
        <taxon>Spermatophyta</taxon>
        <taxon>Magnoliopsida</taxon>
        <taxon>Liliopsida</taxon>
        <taxon>Asparagales</taxon>
        <taxon>Iridaceae</taxon>
        <taxon>Iridoideae</taxon>
        <taxon>Irideae</taxon>
        <taxon>Iris</taxon>
    </lineage>
</organism>
<dbReference type="Proteomes" id="UP001140949">
    <property type="component" value="Unassembled WGS sequence"/>
</dbReference>
<evidence type="ECO:0000256" key="1">
    <source>
        <dbReference type="SAM" id="MobiDB-lite"/>
    </source>
</evidence>
<keyword evidence="2" id="KW-0675">Receptor</keyword>
<keyword evidence="2" id="KW-0808">Transferase</keyword>
<dbReference type="GO" id="GO:0016301">
    <property type="term" value="F:kinase activity"/>
    <property type="evidence" value="ECO:0007669"/>
    <property type="project" value="UniProtKB-KW"/>
</dbReference>
<feature type="region of interest" description="Disordered" evidence="1">
    <location>
        <begin position="1"/>
        <end position="23"/>
    </location>
</feature>
<dbReference type="EMBL" id="JANAVB010026200">
    <property type="protein sequence ID" value="KAJ6819375.1"/>
    <property type="molecule type" value="Genomic_DNA"/>
</dbReference>
<keyword evidence="2" id="KW-0418">Kinase</keyword>
<evidence type="ECO:0000313" key="3">
    <source>
        <dbReference type="Proteomes" id="UP001140949"/>
    </source>
</evidence>
<reference evidence="2" key="1">
    <citation type="journal article" date="2023" name="GigaByte">
        <title>Genome assembly of the bearded iris, Iris pallida Lam.</title>
        <authorList>
            <person name="Bruccoleri R.E."/>
            <person name="Oakeley E.J."/>
            <person name="Faust A.M.E."/>
            <person name="Altorfer M."/>
            <person name="Dessus-Babus S."/>
            <person name="Burckhardt D."/>
            <person name="Oertli M."/>
            <person name="Naumann U."/>
            <person name="Petersen F."/>
            <person name="Wong J."/>
        </authorList>
    </citation>
    <scope>NUCLEOTIDE SEQUENCE</scope>
    <source>
        <strain evidence="2">GSM-AAB239-AS_SAM_17_03QT</strain>
    </source>
</reference>
<keyword evidence="3" id="KW-1185">Reference proteome</keyword>
<accession>A0AAX6FTF1</accession>
<gene>
    <name evidence="2" type="ORF">M6B38_402850</name>
</gene>
<evidence type="ECO:0000313" key="2">
    <source>
        <dbReference type="EMBL" id="KAJ6819375.1"/>
    </source>
</evidence>